<keyword evidence="3" id="KW-1185">Reference proteome</keyword>
<accession>A0A1I0DI76</accession>
<dbReference type="Gene3D" id="3.40.50.1820">
    <property type="entry name" value="alpha/beta hydrolase"/>
    <property type="match status" value="1"/>
</dbReference>
<proteinExistence type="predicted"/>
<dbReference type="AlphaFoldDB" id="A0A1I0DI76"/>
<feature type="chain" id="PRO_5011526068" evidence="1">
    <location>
        <begin position="24"/>
        <end position="319"/>
    </location>
</feature>
<keyword evidence="1" id="KW-0732">Signal</keyword>
<evidence type="ECO:0000313" key="3">
    <source>
        <dbReference type="Proteomes" id="UP000198762"/>
    </source>
</evidence>
<dbReference type="Proteomes" id="UP000198762">
    <property type="component" value="Unassembled WGS sequence"/>
</dbReference>
<feature type="signal peptide" evidence="1">
    <location>
        <begin position="1"/>
        <end position="23"/>
    </location>
</feature>
<evidence type="ECO:0000313" key="2">
    <source>
        <dbReference type="EMBL" id="SET31748.1"/>
    </source>
</evidence>
<dbReference type="PANTHER" id="PTHR48098">
    <property type="entry name" value="ENTEROCHELIN ESTERASE-RELATED"/>
    <property type="match status" value="1"/>
</dbReference>
<gene>
    <name evidence="2" type="ORF">SAMN04487962_10765</name>
</gene>
<dbReference type="Pfam" id="PF00756">
    <property type="entry name" value="Esterase"/>
    <property type="match status" value="1"/>
</dbReference>
<dbReference type="EMBL" id="FOHZ01000007">
    <property type="protein sequence ID" value="SET31748.1"/>
    <property type="molecule type" value="Genomic_DNA"/>
</dbReference>
<protein>
    <submittedName>
        <fullName evidence="2">Enterochelin esterase</fullName>
    </submittedName>
</protein>
<dbReference type="OrthoDB" id="9803578at2"/>
<reference evidence="3" key="1">
    <citation type="submission" date="2016-10" db="EMBL/GenBank/DDBJ databases">
        <authorList>
            <person name="Varghese N."/>
            <person name="Submissions S."/>
        </authorList>
    </citation>
    <scope>NUCLEOTIDE SEQUENCE [LARGE SCALE GENOMIC DNA]</scope>
    <source>
        <strain evidence="3">CGMCC 1.6489</strain>
    </source>
</reference>
<evidence type="ECO:0000256" key="1">
    <source>
        <dbReference type="SAM" id="SignalP"/>
    </source>
</evidence>
<dbReference type="SUPFAM" id="SSF53474">
    <property type="entry name" value="alpha/beta-Hydrolases"/>
    <property type="match status" value="1"/>
</dbReference>
<dbReference type="InterPro" id="IPR050583">
    <property type="entry name" value="Mycobacterial_A85_antigen"/>
</dbReference>
<name>A0A1I0DI76_9GAMM</name>
<dbReference type="InterPro" id="IPR029058">
    <property type="entry name" value="AB_hydrolase_fold"/>
</dbReference>
<dbReference type="GO" id="GO:0016747">
    <property type="term" value="F:acyltransferase activity, transferring groups other than amino-acyl groups"/>
    <property type="evidence" value="ECO:0007669"/>
    <property type="project" value="TreeGrafter"/>
</dbReference>
<dbReference type="STRING" id="430453.SAMN04487962_10765"/>
<organism evidence="2 3">
    <name type="scientific">Marinobacter segnicrescens</name>
    <dbReference type="NCBI Taxonomy" id="430453"/>
    <lineage>
        <taxon>Bacteria</taxon>
        <taxon>Pseudomonadati</taxon>
        <taxon>Pseudomonadota</taxon>
        <taxon>Gammaproteobacteria</taxon>
        <taxon>Pseudomonadales</taxon>
        <taxon>Marinobacteraceae</taxon>
        <taxon>Marinobacter</taxon>
    </lineage>
</organism>
<sequence length="319" mass="34111">MQRNGLRSLVLTCGLAMTGSALALGGGGGLPGGDDGIPEDVPASCPTETPDMLPRGATGFYQDRPEVPDGNVEVVTIGGRFGGERVHIYTPPGYSESDPNGYPVLYLSHGAGQDDSNWTSREEDWGGSADLILDNAIAEGRIDPMVVVMPDTSGCASGSPVSPGTRGGCVGLFKDTLMPYVESNYNVRTDRDSRAIAGLSQGGFVAFNVGLGNLDLFSHVFIYGSGWFSTSRRAFEREFESVLEDPQTNHRLNAPIVMGAGYDDIAYSNTEATIDILDEYGVVNLQEEYEGGHDMDSFRRMLHLTLPMMFVNTEGCGSP</sequence>
<dbReference type="InterPro" id="IPR000801">
    <property type="entry name" value="Esterase-like"/>
</dbReference>
<dbReference type="PANTHER" id="PTHR48098:SF1">
    <property type="entry name" value="DIACYLGLYCEROL ACYLTRANSFERASE_MYCOLYLTRANSFERASE AG85A"/>
    <property type="match status" value="1"/>
</dbReference>
<dbReference type="RefSeq" id="WP_091850712.1">
    <property type="nucleotide sequence ID" value="NZ_FOHZ01000007.1"/>
</dbReference>